<dbReference type="GO" id="GO:0016798">
    <property type="term" value="F:hydrolase activity, acting on glycosyl bonds"/>
    <property type="evidence" value="ECO:0007669"/>
    <property type="project" value="InterPro"/>
</dbReference>
<evidence type="ECO:0000313" key="4">
    <source>
        <dbReference type="EMBL" id="DAE24384.1"/>
    </source>
</evidence>
<dbReference type="NCBIfam" id="TIGR01665">
    <property type="entry name" value="put_anti_recept"/>
    <property type="match status" value="1"/>
</dbReference>
<accession>A0A8S5QZ56</accession>
<dbReference type="EMBL" id="BK015773">
    <property type="protein sequence ID" value="DAE24384.1"/>
    <property type="molecule type" value="Genomic_DNA"/>
</dbReference>
<keyword evidence="1" id="KW-0378">Hydrolase</keyword>
<dbReference type="InterPro" id="IPR007119">
    <property type="entry name" value="Phage_tail_spike_N"/>
</dbReference>
<dbReference type="InterPro" id="IPR010572">
    <property type="entry name" value="Tail_dom"/>
</dbReference>
<evidence type="ECO:0000259" key="3">
    <source>
        <dbReference type="Pfam" id="PF06605"/>
    </source>
</evidence>
<reference evidence="4" key="1">
    <citation type="journal article" date="2021" name="Proc. Natl. Acad. Sci. U.S.A.">
        <title>A Catalog of Tens of Thousands of Viruses from Human Metagenomes Reveals Hidden Associations with Chronic Diseases.</title>
        <authorList>
            <person name="Tisza M.J."/>
            <person name="Buck C.B."/>
        </authorList>
    </citation>
    <scope>NUCLEOTIDE SEQUENCE</scope>
    <source>
        <strain evidence="4">CtOow3</strain>
    </source>
</reference>
<feature type="domain" description="CBM-cenC" evidence="2">
    <location>
        <begin position="687"/>
        <end position="787"/>
    </location>
</feature>
<evidence type="ECO:0000259" key="2">
    <source>
        <dbReference type="Pfam" id="PF02018"/>
    </source>
</evidence>
<dbReference type="InterPro" id="IPR003305">
    <property type="entry name" value="CenC_carb-bd"/>
</dbReference>
<protein>
    <submittedName>
        <fullName evidence="4">Minor structural protein</fullName>
    </submittedName>
</protein>
<dbReference type="Pfam" id="PF02018">
    <property type="entry name" value="CBM_4_9"/>
    <property type="match status" value="1"/>
</dbReference>
<dbReference type="Gene3D" id="2.60.120.260">
    <property type="entry name" value="Galactose-binding domain-like"/>
    <property type="match status" value="1"/>
</dbReference>
<proteinExistence type="predicted"/>
<evidence type="ECO:0000256" key="1">
    <source>
        <dbReference type="ARBA" id="ARBA00022801"/>
    </source>
</evidence>
<sequence length="1095" mass="122801">MIYLFDKDERLIKLVKKDAIKSALQKFTLTTDRYVSDRLTVEMLDLTAQELEQVEYMAIQSIDDAHKFHFFYIAQKFSEKLTTLIGVQSGIEELRKSVVLDKRPQNTFARPVINDLLSGTNWQARFVSETSQRSTNFYYISTFEALKKVCQVWNLEMQFFVEMNGNKIGARYIDFKQKIGEATGKRVVYGHNALQILQEVERTNLFTALIGRGKGEEVSAPTSEGGHAGYGRRVTFEDIVWEKAKGAPVDKPKGQKYVELPEMTKKYGIKNADGTMRAKVGFAVFEQEEDANILIRRTYEQLVNAARPQLTLKTSTVYLKNVNIGDTIRVVRHDKKLDYDTRIFEITFNRLNNESSDIKLGDRISESNEAKIQNIASQKADELISNNFNSLLKNLPDFLPTPNGLNRNWYGASDPTKAHVGKVGINDIWFKPNPEHEGQTIMLRWTGEVWEEVIRSNTDQEIIDEISKRFENLNLSGVDEAKAKAEEALKKAGASAELVEQVKGLVDTTSENLDEFRTQAYNNFITENLFYGGLSSTKTELKKYVKEETDEKISAIRETLSSDYVAKSTFTENVEGTKQRFEALARENETKLAEYKQGIDGRFTSLLQSVDGKVNQVDFQRVKETAQLYERILGSSESDISRNASRLVMSDQVFQTEVGKYVTDDNNLIVNSLTMNKHTLTGNNNPNVEISVNDGIFAIKAQGLTGYNWSGFSLPIYVKKIYHGETYTLGFKYRIIEYPDSSFAFNIKNHGLNKTLTWANIGENRPPLNEWQEFQKTFTVQEDFAFGEDKNYPFYIYLAKNGWIEFKEPILVRGSKTGTYKPSQFDDAYKITDEAKGLATDAQTRAIQIAQGLEATRTQVTQLSNSWAVKALNSAGDILGQLNLNKDGSVRINDALVAVGEKTYIQDGVIKKSMIGNAQIGTAHIGEIDASQANIINISAKNIVADGLTANIIKGGVLSALNGNSNFDLNAGRITMQSGPTSWKTSWDPNGIAFRGPNNDVWGAMGGNSGGGVGIYMRGNHAFNLVANHSDSGKSNSYTPLRFKYGEGTTLQFSPGGPTYNLLLLFNDIYQNLILLHKHKETRTGYSNSLIGPLK</sequence>
<dbReference type="Pfam" id="PF06605">
    <property type="entry name" value="Prophage_tail"/>
    <property type="match status" value="1"/>
</dbReference>
<organism evidence="4">
    <name type="scientific">Siphoviridae sp. ctOow3</name>
    <dbReference type="NCBI Taxonomy" id="2826315"/>
    <lineage>
        <taxon>Viruses</taxon>
        <taxon>Duplodnaviria</taxon>
        <taxon>Heunggongvirae</taxon>
        <taxon>Uroviricota</taxon>
        <taxon>Caudoviricetes</taxon>
    </lineage>
</organism>
<feature type="domain" description="Tail spike" evidence="3">
    <location>
        <begin position="98"/>
        <end position="362"/>
    </location>
</feature>
<name>A0A8S5QZ56_9CAUD</name>